<keyword evidence="1 4" id="KW-0378">Hydrolase</keyword>
<name>A0ABS7PM93_9SPHN</name>
<dbReference type="RefSeq" id="WP_222989514.1">
    <property type="nucleotide sequence ID" value="NZ_JAINVV010000004.1"/>
</dbReference>
<dbReference type="SUPFAM" id="SSF53474">
    <property type="entry name" value="alpha/beta-Hydrolases"/>
    <property type="match status" value="1"/>
</dbReference>
<evidence type="ECO:0000256" key="2">
    <source>
        <dbReference type="SAM" id="SignalP"/>
    </source>
</evidence>
<dbReference type="InterPro" id="IPR008979">
    <property type="entry name" value="Galactose-bd-like_sf"/>
</dbReference>
<evidence type="ECO:0000259" key="3">
    <source>
        <dbReference type="SMART" id="SM00939"/>
    </source>
</evidence>
<feature type="chain" id="PRO_5045837741" evidence="2">
    <location>
        <begin position="34"/>
        <end position="606"/>
    </location>
</feature>
<dbReference type="PANTHER" id="PTHR43056">
    <property type="entry name" value="PEPTIDASE S9 PROLYL OLIGOPEPTIDASE"/>
    <property type="match status" value="1"/>
</dbReference>
<reference evidence="4 5" key="1">
    <citation type="submission" date="2021-08" db="EMBL/GenBank/DDBJ databases">
        <authorList>
            <person name="Tuo L."/>
        </authorList>
    </citation>
    <scope>NUCLEOTIDE SEQUENCE [LARGE SCALE GENOMIC DNA]</scope>
    <source>
        <strain evidence="4 5">JCM 31229</strain>
    </source>
</reference>
<dbReference type="SMART" id="SM00939">
    <property type="entry name" value="PepX_C"/>
    <property type="match status" value="1"/>
</dbReference>
<dbReference type="PANTHER" id="PTHR43056:SF10">
    <property type="entry name" value="COCE_NOND FAMILY, PUTATIVE (AFU_ORTHOLOGUE AFUA_7G00600)-RELATED"/>
    <property type="match status" value="1"/>
</dbReference>
<feature type="domain" description="Xaa-Pro dipeptidyl-peptidase C-terminal" evidence="3">
    <location>
        <begin position="347"/>
        <end position="599"/>
    </location>
</feature>
<dbReference type="Pfam" id="PF08530">
    <property type="entry name" value="PepX_C"/>
    <property type="match status" value="1"/>
</dbReference>
<dbReference type="InterPro" id="IPR029058">
    <property type="entry name" value="AB_hydrolase_fold"/>
</dbReference>
<dbReference type="Gene3D" id="2.60.120.260">
    <property type="entry name" value="Galactose-binding domain-like"/>
    <property type="match status" value="1"/>
</dbReference>
<dbReference type="InterPro" id="IPR000383">
    <property type="entry name" value="Xaa-Pro-like_dom"/>
</dbReference>
<dbReference type="EMBL" id="JAINVV010000004">
    <property type="protein sequence ID" value="MBY8822432.1"/>
    <property type="molecule type" value="Genomic_DNA"/>
</dbReference>
<dbReference type="SUPFAM" id="SSF49785">
    <property type="entry name" value="Galactose-binding domain-like"/>
    <property type="match status" value="1"/>
</dbReference>
<keyword evidence="2" id="KW-0732">Signal</keyword>
<evidence type="ECO:0000313" key="5">
    <source>
        <dbReference type="Proteomes" id="UP000706039"/>
    </source>
</evidence>
<organism evidence="4 5">
    <name type="scientific">Sphingomonas colocasiae</name>
    <dbReference type="NCBI Taxonomy" id="1848973"/>
    <lineage>
        <taxon>Bacteria</taxon>
        <taxon>Pseudomonadati</taxon>
        <taxon>Pseudomonadota</taxon>
        <taxon>Alphaproteobacteria</taxon>
        <taxon>Sphingomonadales</taxon>
        <taxon>Sphingomonadaceae</taxon>
        <taxon>Sphingomonas</taxon>
    </lineage>
</organism>
<dbReference type="NCBIfam" id="TIGR00976">
    <property type="entry name" value="CocE_NonD"/>
    <property type="match status" value="1"/>
</dbReference>
<dbReference type="InterPro" id="IPR050585">
    <property type="entry name" value="Xaa-Pro_dipeptidyl-ppase/CocE"/>
</dbReference>
<comment type="caution">
    <text evidence="4">The sequence shown here is derived from an EMBL/GenBank/DDBJ whole genome shotgun (WGS) entry which is preliminary data.</text>
</comment>
<dbReference type="InterPro" id="IPR005674">
    <property type="entry name" value="CocE/Ser_esterase"/>
</dbReference>
<accession>A0ABS7PM93</accession>
<protein>
    <submittedName>
        <fullName evidence="4">CocE/NonD family hydrolase</fullName>
    </submittedName>
</protein>
<dbReference type="Gene3D" id="3.40.50.1820">
    <property type="entry name" value="alpha/beta hydrolase"/>
    <property type="match status" value="1"/>
</dbReference>
<keyword evidence="5" id="KW-1185">Reference proteome</keyword>
<feature type="signal peptide" evidence="2">
    <location>
        <begin position="1"/>
        <end position="33"/>
    </location>
</feature>
<dbReference type="Gene3D" id="1.10.3020.10">
    <property type="entry name" value="alpha-amino acid ester hydrolase ( Helical cap domain)"/>
    <property type="match status" value="1"/>
</dbReference>
<proteinExistence type="predicted"/>
<dbReference type="Pfam" id="PF02129">
    <property type="entry name" value="Peptidase_S15"/>
    <property type="match status" value="1"/>
</dbReference>
<dbReference type="InterPro" id="IPR013736">
    <property type="entry name" value="Xaa-Pro_dipept_C"/>
</dbReference>
<dbReference type="Proteomes" id="UP000706039">
    <property type="component" value="Unassembled WGS sequence"/>
</dbReference>
<evidence type="ECO:0000313" key="4">
    <source>
        <dbReference type="EMBL" id="MBY8822432.1"/>
    </source>
</evidence>
<sequence>MKGPQGRIEGVMVKALQLFGTALALAVSLPALAQAQSAPPAPDAAKIEMRWGVKIPLRDGVELNATVYLPKGQAAPAPCIVTLTPYIGQSYHDRGVYFAAHGLPFLTVDVRGRGNSGGEFRPLIQEAKDGHDVVEWMAKQSWCNGKVSMWGGSYAGYNQWATAKEAPPHLVTIVPVASPYPGYDFPTRNNMAAPYLMQWLTFTSGKTSQASIFGDPFFWSSLWRERFEKGEAFSTLPKVFGGDQKILEEWISHPEVDAWYDSYAPTPEQFQALDMPILTITGSYDGDQPGALAFYKTHMRLAAPAQRAKHFLIIGPWDHAGTRTPQAEVGGVKFGPESLLDLPKLHLDWYAWTMAGGARPAFLKKPVAYYVTGAEKWRYADTLEAITAEQRAYYLDSTANATRVMASGALSPTGAGKGAPDSYVYDPRDVSGAALEAGIDPSSLTDQQLVLAGDGKQLVYHTPVFDKETELSGFFRLAAWIAIDQPDTDFQASVYEIDGKGGSILLTNDVIRARYREGLRAAKLITTKDALRYDFNSFTFVSRRIAKGSRLRLVVGPMNSIYTQKNYNSGGVVSDETMKDARPVTVKLLHDKAHPSALYLPIAQPD</sequence>
<dbReference type="GO" id="GO:0016787">
    <property type="term" value="F:hydrolase activity"/>
    <property type="evidence" value="ECO:0007669"/>
    <property type="project" value="UniProtKB-KW"/>
</dbReference>
<evidence type="ECO:0000256" key="1">
    <source>
        <dbReference type="ARBA" id="ARBA00022801"/>
    </source>
</evidence>
<gene>
    <name evidence="4" type="ORF">K7G82_09025</name>
</gene>